<keyword evidence="1" id="KW-0175">Coiled coil</keyword>
<name>A0ABS6DIG0_9ENTR</name>
<feature type="transmembrane region" description="Helical" evidence="2">
    <location>
        <begin position="236"/>
        <end position="259"/>
    </location>
</feature>
<dbReference type="Pfam" id="PF12486">
    <property type="entry name" value="VasL"/>
    <property type="match status" value="1"/>
</dbReference>
<sequence>MDITMSQAYERQLKTGGDPRTMPDYAALRDELGKLSHPARPDVNWAYVERLALNLFDSNGVDLQTAAWFTLARTQLAGVYGFNEALAIVDALVRYQWSAMWPASVHARIEIISGLSKRLQQVFRTLSFQRVDLAALYRSERLLAAIGEVLQRLELRNAAGIEALRQMLQNDITRLENSDAAAPEEHQPQAVVLPIHTVNSEASEGAPRWVYVVHDRPEVEVEIKTESPRRITPLKAFVCGLAVSAALAGLGGLAIPALLNHPAENALMASVAELPATLPAAEIETLHRESPGWLHQNVAYGSQLQSRLEELGKLPPYWPLLHGERLVEQTWQLYPGSEMAKNAAGKWRAMMVANALPASDAAGWRQGVAELQKLQQRLNQLDEKKGKYLTVSELKTVVFSVSKSLNDEVPAEELVRRLQDLPADEPVPQALQGQLESRLRQILNSYMLIKMRHEDEQKGG</sequence>
<reference evidence="6" key="1">
    <citation type="submission" date="2023-07" db="EMBL/GenBank/DDBJ databases">
        <title>Cedecea davisae an AmpC producer and its therapeutic implications.</title>
        <authorList>
            <person name="Notter J."/>
        </authorList>
    </citation>
    <scope>NUCLEOTIDE SEQUENCE [LARGE SCALE GENOMIC DNA]</scope>
    <source>
        <strain evidence="6">1</strain>
    </source>
</reference>
<dbReference type="PANTHER" id="PTHR37024">
    <property type="entry name" value="TYPE VI SECRETION SYSTEM DUF2094 AND IMPA-RELATED DOMAIN PROTEIN"/>
    <property type="match status" value="1"/>
</dbReference>
<proteinExistence type="predicted"/>
<feature type="coiled-coil region" evidence="1">
    <location>
        <begin position="364"/>
        <end position="391"/>
    </location>
</feature>
<keyword evidence="2" id="KW-0472">Membrane</keyword>
<dbReference type="InterPro" id="IPR010657">
    <property type="entry name" value="ImpA_N"/>
</dbReference>
<dbReference type="PANTHER" id="PTHR37024:SF5">
    <property type="entry name" value="IMPA N-TERMINAL DOMAIN-CONTAINING PROTEIN"/>
    <property type="match status" value="1"/>
</dbReference>
<feature type="domain" description="ImpA C-terminal" evidence="4">
    <location>
        <begin position="305"/>
        <end position="448"/>
    </location>
</feature>
<keyword evidence="2" id="KW-1133">Transmembrane helix</keyword>
<feature type="domain" description="ImpA N-terminal" evidence="3">
    <location>
        <begin position="14"/>
        <end position="115"/>
    </location>
</feature>
<dbReference type="InterPro" id="IPR021069">
    <property type="entry name" value="ImpA_C"/>
</dbReference>
<comment type="caution">
    <text evidence="5">The sequence shown here is derived from an EMBL/GenBank/DDBJ whole genome shotgun (WGS) entry which is preliminary data.</text>
</comment>
<protein>
    <submittedName>
        <fullName evidence="5">Type VI secretion system ImpA family N-terminal domain-containing protein</fullName>
    </submittedName>
</protein>
<evidence type="ECO:0000256" key="2">
    <source>
        <dbReference type="SAM" id="Phobius"/>
    </source>
</evidence>
<organism evidence="5 6">
    <name type="scientific">Cedecea davisae</name>
    <dbReference type="NCBI Taxonomy" id="158484"/>
    <lineage>
        <taxon>Bacteria</taxon>
        <taxon>Pseudomonadati</taxon>
        <taxon>Pseudomonadota</taxon>
        <taxon>Gammaproteobacteria</taxon>
        <taxon>Enterobacterales</taxon>
        <taxon>Enterobacteriaceae</taxon>
        <taxon>Cedecea</taxon>
    </lineage>
</organism>
<dbReference type="Pfam" id="PF06812">
    <property type="entry name" value="ImpA_N"/>
    <property type="match status" value="1"/>
</dbReference>
<keyword evidence="2" id="KW-0812">Transmembrane</keyword>
<evidence type="ECO:0000313" key="5">
    <source>
        <dbReference type="EMBL" id="MBU4682621.1"/>
    </source>
</evidence>
<evidence type="ECO:0000256" key="1">
    <source>
        <dbReference type="SAM" id="Coils"/>
    </source>
</evidence>
<evidence type="ECO:0000259" key="4">
    <source>
        <dbReference type="Pfam" id="PF12486"/>
    </source>
</evidence>
<dbReference type="Proteomes" id="UP000686327">
    <property type="component" value="Unassembled WGS sequence"/>
</dbReference>
<evidence type="ECO:0000259" key="3">
    <source>
        <dbReference type="Pfam" id="PF06812"/>
    </source>
</evidence>
<dbReference type="EMBL" id="JAGRYU010000019">
    <property type="protein sequence ID" value="MBU4682621.1"/>
    <property type="molecule type" value="Genomic_DNA"/>
</dbReference>
<evidence type="ECO:0000313" key="6">
    <source>
        <dbReference type="Proteomes" id="UP000686327"/>
    </source>
</evidence>
<gene>
    <name evidence="5" type="ORF">KC222_11410</name>
</gene>
<accession>A0ABS6DIG0</accession>
<keyword evidence="6" id="KW-1185">Reference proteome</keyword>